<evidence type="ECO:0000256" key="6">
    <source>
        <dbReference type="ARBA" id="ARBA00022448"/>
    </source>
</evidence>
<dbReference type="PROSITE" id="PS00742">
    <property type="entry name" value="PEP_ENZYMES_2"/>
    <property type="match status" value="1"/>
</dbReference>
<dbReference type="InterPro" id="IPR000121">
    <property type="entry name" value="PEP_util_C"/>
</dbReference>
<dbReference type="SMART" id="SM00065">
    <property type="entry name" value="GAF"/>
    <property type="match status" value="1"/>
</dbReference>
<dbReference type="InterPro" id="IPR003018">
    <property type="entry name" value="GAF"/>
</dbReference>
<evidence type="ECO:0000256" key="10">
    <source>
        <dbReference type="ARBA" id="ARBA00022683"/>
    </source>
</evidence>
<dbReference type="Pfam" id="PF05524">
    <property type="entry name" value="PEP-utilisers_N"/>
    <property type="match status" value="1"/>
</dbReference>
<keyword evidence="6" id="KW-0813">Transport</keyword>
<dbReference type="InterPro" id="IPR036637">
    <property type="entry name" value="Phosphohistidine_dom_sf"/>
</dbReference>
<dbReference type="STRING" id="69960.SAMN05421720_10279"/>
<keyword evidence="7" id="KW-0963">Cytoplasm</keyword>
<evidence type="ECO:0000256" key="2">
    <source>
        <dbReference type="ARBA" id="ARBA00001946"/>
    </source>
</evidence>
<evidence type="ECO:0000256" key="1">
    <source>
        <dbReference type="ARBA" id="ARBA00000683"/>
    </source>
</evidence>
<evidence type="ECO:0000256" key="5">
    <source>
        <dbReference type="ARBA" id="ARBA00012232"/>
    </source>
</evidence>
<dbReference type="InterPro" id="IPR008279">
    <property type="entry name" value="PEP-util_enz_mobile_dom"/>
</dbReference>
<evidence type="ECO:0000256" key="9">
    <source>
        <dbReference type="ARBA" id="ARBA00022679"/>
    </source>
</evidence>
<dbReference type="Pfam" id="PF01590">
    <property type="entry name" value="GAF"/>
    <property type="match status" value="1"/>
</dbReference>
<dbReference type="AlphaFoldDB" id="A0A1G6YP98"/>
<dbReference type="PROSITE" id="PS00370">
    <property type="entry name" value="PEP_ENZYMES_PHOS_SITE"/>
    <property type="match status" value="1"/>
</dbReference>
<evidence type="ECO:0000256" key="3">
    <source>
        <dbReference type="ARBA" id="ARBA00004496"/>
    </source>
</evidence>
<dbReference type="InterPro" id="IPR008731">
    <property type="entry name" value="PTS_EIN"/>
</dbReference>
<comment type="subcellular location">
    <subcellularLocation>
        <location evidence="3">Cytoplasm</location>
    </subcellularLocation>
</comment>
<keyword evidence="11" id="KW-0479">Metal-binding</keyword>
<evidence type="ECO:0000256" key="11">
    <source>
        <dbReference type="ARBA" id="ARBA00022723"/>
    </source>
</evidence>
<evidence type="ECO:0000256" key="12">
    <source>
        <dbReference type="ARBA" id="ARBA00022777"/>
    </source>
</evidence>
<organism evidence="15 16">
    <name type="scientific">Rhodospira trueperi</name>
    <dbReference type="NCBI Taxonomy" id="69960"/>
    <lineage>
        <taxon>Bacteria</taxon>
        <taxon>Pseudomonadati</taxon>
        <taxon>Pseudomonadota</taxon>
        <taxon>Alphaproteobacteria</taxon>
        <taxon>Rhodospirillales</taxon>
        <taxon>Rhodospirillaceae</taxon>
        <taxon>Rhodospira</taxon>
    </lineage>
</organism>
<evidence type="ECO:0000259" key="14">
    <source>
        <dbReference type="SMART" id="SM00065"/>
    </source>
</evidence>
<dbReference type="InterPro" id="IPR006318">
    <property type="entry name" value="PTS_EI-like"/>
</dbReference>
<dbReference type="EMBL" id="FNAP01000002">
    <property type="protein sequence ID" value="SDD92151.1"/>
    <property type="molecule type" value="Genomic_DNA"/>
</dbReference>
<dbReference type="Proteomes" id="UP000199412">
    <property type="component" value="Unassembled WGS sequence"/>
</dbReference>
<keyword evidence="12" id="KW-0418">Kinase</keyword>
<dbReference type="Gene3D" id="3.30.450.40">
    <property type="match status" value="1"/>
</dbReference>
<dbReference type="SUPFAM" id="SSF52009">
    <property type="entry name" value="Phosphohistidine domain"/>
    <property type="match status" value="1"/>
</dbReference>
<protein>
    <recommendedName>
        <fullName evidence="5">phosphoenolpyruvate--protein phosphotransferase</fullName>
        <ecNumber evidence="5">2.7.3.9</ecNumber>
    </recommendedName>
</protein>
<keyword evidence="10" id="KW-0598">Phosphotransferase system</keyword>
<dbReference type="GO" id="GO:0016301">
    <property type="term" value="F:kinase activity"/>
    <property type="evidence" value="ECO:0007669"/>
    <property type="project" value="UniProtKB-KW"/>
</dbReference>
<evidence type="ECO:0000256" key="7">
    <source>
        <dbReference type="ARBA" id="ARBA00022490"/>
    </source>
</evidence>
<dbReference type="Pfam" id="PF00391">
    <property type="entry name" value="PEP-utilizers"/>
    <property type="match status" value="1"/>
</dbReference>
<dbReference type="PANTHER" id="PTHR46244">
    <property type="entry name" value="PHOSPHOENOLPYRUVATE-PROTEIN PHOSPHOTRANSFERASE"/>
    <property type="match status" value="1"/>
</dbReference>
<dbReference type="RefSeq" id="WP_092782396.1">
    <property type="nucleotide sequence ID" value="NZ_FNAP01000002.1"/>
</dbReference>
<dbReference type="Gene3D" id="3.50.30.10">
    <property type="entry name" value="Phosphohistidine domain"/>
    <property type="match status" value="1"/>
</dbReference>
<dbReference type="InterPro" id="IPR036618">
    <property type="entry name" value="PtsI_HPr-bd_sf"/>
</dbReference>
<feature type="domain" description="GAF" evidence="14">
    <location>
        <begin position="24"/>
        <end position="170"/>
    </location>
</feature>
<dbReference type="InterPro" id="IPR015813">
    <property type="entry name" value="Pyrv/PenolPyrv_kinase-like_dom"/>
</dbReference>
<keyword evidence="13" id="KW-0460">Magnesium</keyword>
<dbReference type="InterPro" id="IPR018274">
    <property type="entry name" value="PEP_util_AS"/>
</dbReference>
<dbReference type="NCBIfam" id="TIGR01417">
    <property type="entry name" value="PTS_I_fam"/>
    <property type="match status" value="1"/>
</dbReference>
<dbReference type="OrthoDB" id="9765468at2"/>
<dbReference type="EC" id="2.7.3.9" evidence="5"/>
<dbReference type="Pfam" id="PF02896">
    <property type="entry name" value="PEP-utilizers_C"/>
    <property type="match status" value="1"/>
</dbReference>
<sequence>MPLPDSSGRRLLGRLREYMAGGGTTQDRLDRTVRLIAEETRSDVCSCYVMRAGEVLELFATEGLSQEAVHLTRLRVGEGLIGEIAARARPLNAPNAWDHPSFAYRPETGEDVYASLMGVPMIRGGQVIGVLAVQNRDRRPYQDIEVEALETVAMVLAELLAGTELVSRDELAPVAGNAVLPFRMEGLCLNSGAVLGTAIYHRPKVHIERLICEDPDAELQRLREALQALRRSIDELIRTHVDLSGDYREILEAYRMFADDAGWVSRISDAIRSGLTAEAAVRRVDDDMKVRMAQANDPYIRERLHDLEDLANRLLLHLTGHSPTSAQGELPDDAVLICRSLGPAELLDYPRGTVRGVLMEEGAPTMHAVIVARALDIPVIGRLEGVFTRIAPFDTLALDADNAQVFVRPSDDVRDTFLHSLATRQARQQAYLAERDLPFETRDGAPVTIMMNAGLLMDMGHLEDTGAMGVGLYRTELPFMTRPSLPDVATQTLLYQKILKQAGDRPVVFRTLDVGGDKLLPYLGDDGEDNPAMGWRSIRITLDRPAVLRAQVRALLRASAGRDLQLMFPMIADVAEFEQARRVVDAEVAREQSRGGALPSSVCVGTMLEVPALLYQFPVLLRVADFVSVGSNDLLQFLFATDRGNPRVSGRYDPLSVPVLRLLRDVREQCDAAGRPVTVCGEMAGHPLEAMALIGLGYRRLSMAAQGIGPVKQMLRSMDSGIVTNYVRTLIDRDAPNPRRALSAFARDHDITVT</sequence>
<dbReference type="InterPro" id="IPR023151">
    <property type="entry name" value="PEP_util_CS"/>
</dbReference>
<dbReference type="Gene3D" id="3.20.20.60">
    <property type="entry name" value="Phosphoenolpyruvate-binding domains"/>
    <property type="match status" value="1"/>
</dbReference>
<proteinExistence type="inferred from homology"/>
<dbReference type="SUPFAM" id="SSF51621">
    <property type="entry name" value="Phosphoenolpyruvate/pyruvate domain"/>
    <property type="match status" value="1"/>
</dbReference>
<dbReference type="PANTHER" id="PTHR46244:SF6">
    <property type="entry name" value="PHOSPHOENOLPYRUVATE-PROTEIN PHOSPHOTRANSFERASE"/>
    <property type="match status" value="1"/>
</dbReference>
<reference evidence="15 16" key="1">
    <citation type="submission" date="2016-10" db="EMBL/GenBank/DDBJ databases">
        <authorList>
            <person name="de Groot N.N."/>
        </authorList>
    </citation>
    <scope>NUCLEOTIDE SEQUENCE [LARGE SCALE GENOMIC DNA]</scope>
    <source>
        <strain evidence="15 16">ATCC 700224</strain>
    </source>
</reference>
<keyword evidence="8" id="KW-0762">Sugar transport</keyword>
<dbReference type="GO" id="GO:0009401">
    <property type="term" value="P:phosphoenolpyruvate-dependent sugar phosphotransferase system"/>
    <property type="evidence" value="ECO:0007669"/>
    <property type="project" value="UniProtKB-KW"/>
</dbReference>
<dbReference type="Gene3D" id="1.10.274.10">
    <property type="entry name" value="PtsI, HPr-binding domain"/>
    <property type="match status" value="1"/>
</dbReference>
<evidence type="ECO:0000256" key="4">
    <source>
        <dbReference type="ARBA" id="ARBA00007837"/>
    </source>
</evidence>
<keyword evidence="16" id="KW-1185">Reference proteome</keyword>
<comment type="cofactor">
    <cofactor evidence="2">
        <name>Mg(2+)</name>
        <dbReference type="ChEBI" id="CHEBI:18420"/>
    </cofactor>
</comment>
<dbReference type="GO" id="GO:0008965">
    <property type="term" value="F:phosphoenolpyruvate-protein phosphotransferase activity"/>
    <property type="evidence" value="ECO:0007669"/>
    <property type="project" value="UniProtKB-EC"/>
</dbReference>
<dbReference type="SUPFAM" id="SSF55781">
    <property type="entry name" value="GAF domain-like"/>
    <property type="match status" value="1"/>
</dbReference>
<evidence type="ECO:0000256" key="8">
    <source>
        <dbReference type="ARBA" id="ARBA00022597"/>
    </source>
</evidence>
<accession>A0A1G6YP98</accession>
<dbReference type="GO" id="GO:0046872">
    <property type="term" value="F:metal ion binding"/>
    <property type="evidence" value="ECO:0007669"/>
    <property type="project" value="UniProtKB-KW"/>
</dbReference>
<dbReference type="PRINTS" id="PR01736">
    <property type="entry name" value="PHPHTRNFRASE"/>
</dbReference>
<keyword evidence="9 15" id="KW-0808">Transferase</keyword>
<dbReference type="InterPro" id="IPR029016">
    <property type="entry name" value="GAF-like_dom_sf"/>
</dbReference>
<evidence type="ECO:0000313" key="15">
    <source>
        <dbReference type="EMBL" id="SDD92151.1"/>
    </source>
</evidence>
<dbReference type="SUPFAM" id="SSF47831">
    <property type="entry name" value="Enzyme I of the PEP:sugar phosphotransferase system HPr-binding (sub)domain"/>
    <property type="match status" value="1"/>
</dbReference>
<name>A0A1G6YP98_9PROT</name>
<dbReference type="InterPro" id="IPR040442">
    <property type="entry name" value="Pyrv_kinase-like_dom_sf"/>
</dbReference>
<comment type="similarity">
    <text evidence="4">Belongs to the PEP-utilizing enzyme family.</text>
</comment>
<evidence type="ECO:0000313" key="16">
    <source>
        <dbReference type="Proteomes" id="UP000199412"/>
    </source>
</evidence>
<comment type="catalytic activity">
    <reaction evidence="1">
        <text>L-histidyl-[protein] + phosphoenolpyruvate = N(pros)-phospho-L-histidyl-[protein] + pyruvate</text>
        <dbReference type="Rhea" id="RHEA:23880"/>
        <dbReference type="Rhea" id="RHEA-COMP:9745"/>
        <dbReference type="Rhea" id="RHEA-COMP:9746"/>
        <dbReference type="ChEBI" id="CHEBI:15361"/>
        <dbReference type="ChEBI" id="CHEBI:29979"/>
        <dbReference type="ChEBI" id="CHEBI:58702"/>
        <dbReference type="ChEBI" id="CHEBI:64837"/>
        <dbReference type="EC" id="2.7.3.9"/>
    </reaction>
</comment>
<evidence type="ECO:0000256" key="13">
    <source>
        <dbReference type="ARBA" id="ARBA00022842"/>
    </source>
</evidence>
<dbReference type="GO" id="GO:0005737">
    <property type="term" value="C:cytoplasm"/>
    <property type="evidence" value="ECO:0007669"/>
    <property type="project" value="UniProtKB-SubCell"/>
</dbReference>
<gene>
    <name evidence="15" type="ORF">SAMN05421720_10279</name>
</gene>
<dbReference type="InterPro" id="IPR050499">
    <property type="entry name" value="PEP-utilizing_PTS_enzyme"/>
</dbReference>